<dbReference type="AlphaFoldDB" id="U6MZ74"/>
<evidence type="ECO:0000256" key="2">
    <source>
        <dbReference type="SAM" id="Phobius"/>
    </source>
</evidence>
<reference evidence="3" key="1">
    <citation type="submission" date="2013-10" db="EMBL/GenBank/DDBJ databases">
        <title>Genomic analysis of the causative agents of coccidiosis in chickens.</title>
        <authorList>
            <person name="Reid A.J."/>
            <person name="Blake D."/>
            <person name="Billington K."/>
            <person name="Browne H."/>
            <person name="Dunn M."/>
            <person name="Hung S."/>
            <person name="Kawahara F."/>
            <person name="Miranda-Saavedra D."/>
            <person name="Mourier T."/>
            <person name="Nagra H."/>
            <person name="Otto T.D."/>
            <person name="Rawlings N."/>
            <person name="Sanchez A."/>
            <person name="Sanders M."/>
            <person name="Subramaniam C."/>
            <person name="Tay Y."/>
            <person name="Dear P."/>
            <person name="Doerig C."/>
            <person name="Gruber A."/>
            <person name="Parkinson J."/>
            <person name="Shirley M."/>
            <person name="Wan K.L."/>
            <person name="Berriman M."/>
            <person name="Tomley F."/>
            <person name="Pain A."/>
        </authorList>
    </citation>
    <scope>NUCLEOTIDE SEQUENCE [LARGE SCALE GENOMIC DNA]</scope>
    <source>
        <strain evidence="3">Houghton</strain>
    </source>
</reference>
<feature type="transmembrane region" description="Helical" evidence="2">
    <location>
        <begin position="61"/>
        <end position="81"/>
    </location>
</feature>
<keyword evidence="4" id="KW-1185">Reference proteome</keyword>
<feature type="compositionally biased region" description="Acidic residues" evidence="1">
    <location>
        <begin position="515"/>
        <end position="526"/>
    </location>
</feature>
<dbReference type="VEuPathDB" id="ToxoDB:ENH_00029140"/>
<dbReference type="RefSeq" id="XP_013435467.1">
    <property type="nucleotide sequence ID" value="XM_013580013.1"/>
</dbReference>
<evidence type="ECO:0000313" key="3">
    <source>
        <dbReference type="EMBL" id="CDJ67000.1"/>
    </source>
</evidence>
<name>U6MZ74_9EIME</name>
<feature type="region of interest" description="Disordered" evidence="1">
    <location>
        <begin position="387"/>
        <end position="637"/>
    </location>
</feature>
<keyword evidence="2" id="KW-0472">Membrane</keyword>
<feature type="compositionally biased region" description="Polar residues" evidence="1">
    <location>
        <begin position="615"/>
        <end position="624"/>
    </location>
</feature>
<feature type="compositionally biased region" description="Basic and acidic residues" evidence="1">
    <location>
        <begin position="429"/>
        <end position="441"/>
    </location>
</feature>
<dbReference type="Proteomes" id="UP000030754">
    <property type="component" value="Unassembled WGS sequence"/>
</dbReference>
<feature type="compositionally biased region" description="Low complexity" evidence="1">
    <location>
        <begin position="580"/>
        <end position="595"/>
    </location>
</feature>
<gene>
    <name evidence="3" type="ORF">ENH_00029140</name>
</gene>
<feature type="region of interest" description="Disordered" evidence="1">
    <location>
        <begin position="1"/>
        <end position="40"/>
    </location>
</feature>
<evidence type="ECO:0000256" key="1">
    <source>
        <dbReference type="SAM" id="MobiDB-lite"/>
    </source>
</evidence>
<accession>U6MZ74</accession>
<reference evidence="3" key="2">
    <citation type="submission" date="2013-10" db="EMBL/GenBank/DDBJ databases">
        <authorList>
            <person name="Aslett M."/>
        </authorList>
    </citation>
    <scope>NUCLEOTIDE SEQUENCE [LARGE SCALE GENOMIC DNA]</scope>
    <source>
        <strain evidence="3">Houghton</strain>
    </source>
</reference>
<evidence type="ECO:0008006" key="5">
    <source>
        <dbReference type="Google" id="ProtNLM"/>
    </source>
</evidence>
<feature type="compositionally biased region" description="Acidic residues" evidence="1">
    <location>
        <begin position="463"/>
        <end position="474"/>
    </location>
</feature>
<organism evidence="3 4">
    <name type="scientific">Eimeria necatrix</name>
    <dbReference type="NCBI Taxonomy" id="51315"/>
    <lineage>
        <taxon>Eukaryota</taxon>
        <taxon>Sar</taxon>
        <taxon>Alveolata</taxon>
        <taxon>Apicomplexa</taxon>
        <taxon>Conoidasida</taxon>
        <taxon>Coccidia</taxon>
        <taxon>Eucoccidiorida</taxon>
        <taxon>Eimeriorina</taxon>
        <taxon>Eimeriidae</taxon>
        <taxon>Eimeria</taxon>
    </lineage>
</organism>
<dbReference type="EMBL" id="HG723967">
    <property type="protein sequence ID" value="CDJ67000.1"/>
    <property type="molecule type" value="Genomic_DNA"/>
</dbReference>
<sequence length="637" mass="69075">MAGSFPIPSPMLRERHSESPGVGYDTAPDSNKPLGFAAGEPFKRDSASLFRQRSRQRNRRLYFSLAAQVAVALLAVAYLVLRCSIQIGSRNGHSAVHRSLSSSESEDEDFQDACEDMDVPSTSSATFFSTGSAERSLLMRAERYAGNLAEFVKQMSRVGVSIYPELRRSLLATTLGLVVVELGALASLLGPEFSAVIVAAGRIYTAAQELRATFGRKILSHNALRHLRRMRQLLKKLQEVEKASPDMPQEELFSRLESLLELQETALAHVWLGLKNLASCSFSDLGADHEEIPNILDAIKRTVMARKAQVLRQPLYRGWLMEFHGQRWHFGVTTYKNIERFVQEGPRPHKEDMEDLQSTALGKLHAREAAMWKVQEALQVSGIVTGDQSAAQDSDREAAASSDVSASSRASTTPGSSSSRSSPVAEPSGTERGETDSRESAVSRLQEAFELSSLVTGKQPDLGDSDEQFEDSSSQEDSPAEFYTPTGSPMPGHTEDAFGTSGAERFAGLLRGDLGDSDEQFEDSSSQEDSPAEFYTPTGSPMPGHTEDAFGTSGAERFAGLLRGPSSSEASAGPELFGPFTTFSSEVHSSSRRTSAGWRAVGSLSVPPPHETGGASASSETPSSFGPPETQEDDDWW</sequence>
<evidence type="ECO:0000313" key="4">
    <source>
        <dbReference type="Proteomes" id="UP000030754"/>
    </source>
</evidence>
<protein>
    <recommendedName>
        <fullName evidence="5">Transmembrane protein</fullName>
    </recommendedName>
</protein>
<feature type="compositionally biased region" description="Low complexity" evidence="1">
    <location>
        <begin position="399"/>
        <end position="423"/>
    </location>
</feature>
<keyword evidence="2" id="KW-1133">Transmembrane helix</keyword>
<proteinExistence type="predicted"/>
<dbReference type="OrthoDB" id="10463929at2759"/>
<keyword evidence="2" id="KW-0812">Transmembrane</keyword>
<dbReference type="GeneID" id="25473079"/>